<dbReference type="Pfam" id="PF00621">
    <property type="entry name" value="RhoGEF"/>
    <property type="match status" value="1"/>
</dbReference>
<keyword evidence="6" id="KW-1185">Reference proteome</keyword>
<dbReference type="InterPro" id="IPR011993">
    <property type="entry name" value="PH-like_dom_sf"/>
</dbReference>
<gene>
    <name evidence="5" type="ORF">AGOR_G00177940</name>
</gene>
<feature type="region of interest" description="Disordered" evidence="2">
    <location>
        <begin position="394"/>
        <end position="431"/>
    </location>
</feature>
<feature type="compositionally biased region" description="Polar residues" evidence="2">
    <location>
        <begin position="26"/>
        <end position="40"/>
    </location>
</feature>
<dbReference type="PROSITE" id="PS50010">
    <property type="entry name" value="DH_2"/>
    <property type="match status" value="1"/>
</dbReference>
<dbReference type="SUPFAM" id="SSF48065">
    <property type="entry name" value="DBL homology domain (DH-domain)"/>
    <property type="match status" value="1"/>
</dbReference>
<evidence type="ECO:0000256" key="1">
    <source>
        <dbReference type="SAM" id="Coils"/>
    </source>
</evidence>
<dbReference type="FunFam" id="1.20.900.10:FF:000020">
    <property type="entry name" value="FERM, RhoGEF and pleckstrin domain-containing protein 2"/>
    <property type="match status" value="1"/>
</dbReference>
<evidence type="ECO:0000256" key="2">
    <source>
        <dbReference type="SAM" id="MobiDB-lite"/>
    </source>
</evidence>
<evidence type="ECO:0000313" key="6">
    <source>
        <dbReference type="Proteomes" id="UP000829720"/>
    </source>
</evidence>
<dbReference type="FunFam" id="2.30.29.30:FF:000046">
    <property type="entry name" value="FERM, RhoGEF and pleckstrin domain-containing protein 1"/>
    <property type="match status" value="1"/>
</dbReference>
<evidence type="ECO:0008006" key="7">
    <source>
        <dbReference type="Google" id="ProtNLM"/>
    </source>
</evidence>
<dbReference type="PROSITE" id="PS50003">
    <property type="entry name" value="PH_DOMAIN"/>
    <property type="match status" value="2"/>
</dbReference>
<reference evidence="5" key="1">
    <citation type="submission" date="2021-01" db="EMBL/GenBank/DDBJ databases">
        <authorList>
            <person name="Zahm M."/>
            <person name="Roques C."/>
            <person name="Cabau C."/>
            <person name="Klopp C."/>
            <person name="Donnadieu C."/>
            <person name="Jouanno E."/>
            <person name="Lampietro C."/>
            <person name="Louis A."/>
            <person name="Herpin A."/>
            <person name="Echchiki A."/>
            <person name="Berthelot C."/>
            <person name="Parey E."/>
            <person name="Roest-Crollius H."/>
            <person name="Braasch I."/>
            <person name="Postlethwait J."/>
            <person name="Bobe J."/>
            <person name="Montfort J."/>
            <person name="Bouchez O."/>
            <person name="Begum T."/>
            <person name="Mejri S."/>
            <person name="Adams A."/>
            <person name="Chen W.-J."/>
            <person name="Guiguen Y."/>
        </authorList>
    </citation>
    <scope>NUCLEOTIDE SEQUENCE</scope>
    <source>
        <tissue evidence="5">Blood</tissue>
    </source>
</reference>
<feature type="domain" description="DH" evidence="4">
    <location>
        <begin position="64"/>
        <end position="255"/>
    </location>
</feature>
<dbReference type="SMART" id="SM00325">
    <property type="entry name" value="RhoGEF"/>
    <property type="match status" value="1"/>
</dbReference>
<evidence type="ECO:0000259" key="3">
    <source>
        <dbReference type="PROSITE" id="PS50003"/>
    </source>
</evidence>
<dbReference type="InterPro" id="IPR051835">
    <property type="entry name" value="RAC1-GEF"/>
</dbReference>
<dbReference type="Gene3D" id="1.20.900.10">
    <property type="entry name" value="Dbl homology (DH) domain"/>
    <property type="match status" value="1"/>
</dbReference>
<dbReference type="InterPro" id="IPR035899">
    <property type="entry name" value="DBL_dom_sf"/>
</dbReference>
<dbReference type="SMART" id="SM00233">
    <property type="entry name" value="PH"/>
    <property type="match status" value="2"/>
</dbReference>
<dbReference type="InterPro" id="IPR001849">
    <property type="entry name" value="PH_domain"/>
</dbReference>
<dbReference type="AlphaFoldDB" id="A0A8T3D0U0"/>
<organism evidence="5 6">
    <name type="scientific">Albula goreensis</name>
    <dbReference type="NCBI Taxonomy" id="1534307"/>
    <lineage>
        <taxon>Eukaryota</taxon>
        <taxon>Metazoa</taxon>
        <taxon>Chordata</taxon>
        <taxon>Craniata</taxon>
        <taxon>Vertebrata</taxon>
        <taxon>Euteleostomi</taxon>
        <taxon>Actinopterygii</taxon>
        <taxon>Neopterygii</taxon>
        <taxon>Teleostei</taxon>
        <taxon>Albuliformes</taxon>
        <taxon>Albulidae</taxon>
        <taxon>Albula</taxon>
    </lineage>
</organism>
<dbReference type="CDD" id="cd01220">
    <property type="entry name" value="PH1_FARP1-like"/>
    <property type="match status" value="1"/>
</dbReference>
<sequence>MDSPQLSPFGSKSPLCLSPSFQMSTLSLPGQAPSPVQSPVLSEVGSARQDEEEEGRRKRYPADKAYFIAKEILTTERTYLKDLEVITVWFRSAVIKENAMPEGLMNLLFSNIDPIYEFHRGFLKEIDQRLALWEGRSNAHAKGDYQRIGDVMLRNMCSLKEFTSYLQKHDEVLTELEKATKRLKKLETVYKEFELQKVCYLPLNTFLLKPIQRLMHYKLILERLCRHYPPEHHDLRDCKEALKEVAEMAGQLQSSLIRLENFQKLTELQRDLIGIENLTTSGREFIREGCLFKLTKKGLQQRMFFLFSDMLLYTSKGVTATNQFKVHGQLPLHGMIVEESENEWSVPHCFTIYSAQRTIVVAASSKAEMGKWIQDLNMAIDMAKKSHEKSDFLMDPSMCDRSNRSSDEVSLEQESEDDTHSSRTSLDKQTHHRANTTMHVCWHRNTSVSMSDHSLAVENQLSGYLLRKFKNSNGWQKLWVVFTNFCLFFYKTHQDDFPLASLPLLGYTVSTPTESDSIMKEYVFKLQFKSHVYFFRAESEYTFERWMEVIKSAASATGRISLLVTKDPPEINGN</sequence>
<dbReference type="GO" id="GO:0005085">
    <property type="term" value="F:guanyl-nucleotide exchange factor activity"/>
    <property type="evidence" value="ECO:0007669"/>
    <property type="project" value="InterPro"/>
</dbReference>
<dbReference type="PANTHER" id="PTHR45858:SF4">
    <property type="entry name" value="FERM, ARHGEF AND PLECKSTRIN DOMAIN-CONTAINING PROTEIN 2"/>
    <property type="match status" value="1"/>
</dbReference>
<dbReference type="Gene3D" id="2.30.29.30">
    <property type="entry name" value="Pleckstrin-homology domain (PH domain)/Phosphotyrosine-binding domain (PTB)"/>
    <property type="match status" value="2"/>
</dbReference>
<dbReference type="EMBL" id="JAERUA010000016">
    <property type="protein sequence ID" value="KAI1889317.1"/>
    <property type="molecule type" value="Genomic_DNA"/>
</dbReference>
<keyword evidence="1" id="KW-0175">Coiled coil</keyword>
<proteinExistence type="predicted"/>
<feature type="compositionally biased region" description="Basic and acidic residues" evidence="2">
    <location>
        <begin position="418"/>
        <end position="429"/>
    </location>
</feature>
<dbReference type="CDD" id="cd00160">
    <property type="entry name" value="RhoGEF"/>
    <property type="match status" value="1"/>
</dbReference>
<name>A0A8T3D0U0_9TELE</name>
<feature type="domain" description="PH" evidence="3">
    <location>
        <begin position="458"/>
        <end position="555"/>
    </location>
</feature>
<comment type="caution">
    <text evidence="5">The sequence shown here is derived from an EMBL/GenBank/DDBJ whole genome shotgun (WGS) entry which is preliminary data.</text>
</comment>
<dbReference type="SUPFAM" id="SSF50729">
    <property type="entry name" value="PH domain-like"/>
    <property type="match status" value="2"/>
</dbReference>
<dbReference type="PANTHER" id="PTHR45858">
    <property type="entry name" value="FERM DOMAIN CONTAINING PROTEIN"/>
    <property type="match status" value="1"/>
</dbReference>
<feature type="coiled-coil region" evidence="1">
    <location>
        <begin position="166"/>
        <end position="196"/>
    </location>
</feature>
<evidence type="ECO:0000259" key="4">
    <source>
        <dbReference type="PROSITE" id="PS50010"/>
    </source>
</evidence>
<evidence type="ECO:0000313" key="5">
    <source>
        <dbReference type="EMBL" id="KAI1889317.1"/>
    </source>
</evidence>
<accession>A0A8T3D0U0</accession>
<dbReference type="OrthoDB" id="9990815at2759"/>
<protein>
    <recommendedName>
        <fullName evidence="7">FERM, RhoGEF and pleckstrin domain-containing protein 2</fullName>
    </recommendedName>
</protein>
<dbReference type="CDD" id="cd13235">
    <property type="entry name" value="PH2_FARP1-like"/>
    <property type="match status" value="1"/>
</dbReference>
<dbReference type="InterPro" id="IPR000219">
    <property type="entry name" value="DH_dom"/>
</dbReference>
<feature type="domain" description="PH" evidence="3">
    <location>
        <begin position="284"/>
        <end position="381"/>
    </location>
</feature>
<dbReference type="Pfam" id="PF00169">
    <property type="entry name" value="PH"/>
    <property type="match status" value="2"/>
</dbReference>
<dbReference type="Proteomes" id="UP000829720">
    <property type="component" value="Unassembled WGS sequence"/>
</dbReference>
<feature type="region of interest" description="Disordered" evidence="2">
    <location>
        <begin position="26"/>
        <end position="58"/>
    </location>
</feature>